<evidence type="ECO:0000256" key="2">
    <source>
        <dbReference type="SAM" id="SignalP"/>
    </source>
</evidence>
<evidence type="ECO:0000256" key="1">
    <source>
        <dbReference type="ARBA" id="ARBA00022729"/>
    </source>
</evidence>
<dbReference type="InParanoid" id="A9UTP8"/>
<dbReference type="KEGG" id="mbr:MONBRDRAFT_31515"/>
<dbReference type="PANTHER" id="PTHR44103">
    <property type="entry name" value="PROPROTEIN CONVERTASE P"/>
    <property type="match status" value="1"/>
</dbReference>
<dbReference type="PANTHER" id="PTHR44103:SF1">
    <property type="entry name" value="PROPROTEIN CONVERTASE P"/>
    <property type="match status" value="1"/>
</dbReference>
<evidence type="ECO:0000313" key="4">
    <source>
        <dbReference type="Proteomes" id="UP000001357"/>
    </source>
</evidence>
<keyword evidence="1 2" id="KW-0732">Signal</keyword>
<evidence type="ECO:0000313" key="3">
    <source>
        <dbReference type="EMBL" id="EDQ91286.1"/>
    </source>
</evidence>
<reference evidence="3 4" key="1">
    <citation type="journal article" date="2008" name="Nature">
        <title>The genome of the choanoflagellate Monosiga brevicollis and the origin of metazoans.</title>
        <authorList>
            <consortium name="JGI Sequencing"/>
            <person name="King N."/>
            <person name="Westbrook M.J."/>
            <person name="Young S.L."/>
            <person name="Kuo A."/>
            <person name="Abedin M."/>
            <person name="Chapman J."/>
            <person name="Fairclough S."/>
            <person name="Hellsten U."/>
            <person name="Isogai Y."/>
            <person name="Letunic I."/>
            <person name="Marr M."/>
            <person name="Pincus D."/>
            <person name="Putnam N."/>
            <person name="Rokas A."/>
            <person name="Wright K.J."/>
            <person name="Zuzow R."/>
            <person name="Dirks W."/>
            <person name="Good M."/>
            <person name="Goodstein D."/>
            <person name="Lemons D."/>
            <person name="Li W."/>
            <person name="Lyons J.B."/>
            <person name="Morris A."/>
            <person name="Nichols S."/>
            <person name="Richter D.J."/>
            <person name="Salamov A."/>
            <person name="Bork P."/>
            <person name="Lim W.A."/>
            <person name="Manning G."/>
            <person name="Miller W.T."/>
            <person name="McGinnis W."/>
            <person name="Shapiro H."/>
            <person name="Tjian R."/>
            <person name="Grigoriev I.V."/>
            <person name="Rokhsar D."/>
        </authorList>
    </citation>
    <scope>NUCLEOTIDE SEQUENCE [LARGE SCALE GENOMIC DNA]</scope>
    <source>
        <strain evidence="4">MX1 / ATCC 50154</strain>
    </source>
</reference>
<evidence type="ECO:0008006" key="5">
    <source>
        <dbReference type="Google" id="ProtNLM"/>
    </source>
</evidence>
<protein>
    <recommendedName>
        <fullName evidence="5">VCBS repeat-containing protein</fullName>
    </recommendedName>
</protein>
<dbReference type="Pfam" id="PF13517">
    <property type="entry name" value="FG-GAP_3"/>
    <property type="match status" value="7"/>
</dbReference>
<feature type="signal peptide" evidence="2">
    <location>
        <begin position="1"/>
        <end position="22"/>
    </location>
</feature>
<dbReference type="InterPro" id="IPR013517">
    <property type="entry name" value="FG-GAP"/>
</dbReference>
<dbReference type="Gene3D" id="2.130.10.130">
    <property type="entry name" value="Integrin alpha, N-terminal"/>
    <property type="match status" value="5"/>
</dbReference>
<feature type="non-terminal residue" evidence="3">
    <location>
        <position position="1091"/>
    </location>
</feature>
<dbReference type="RefSeq" id="XP_001743708.1">
    <property type="nucleotide sequence ID" value="XM_001743656.1"/>
</dbReference>
<dbReference type="Proteomes" id="UP000001357">
    <property type="component" value="Unassembled WGS sequence"/>
</dbReference>
<dbReference type="GeneID" id="5888978"/>
<dbReference type="SUPFAM" id="SSF69318">
    <property type="entry name" value="Integrin alpha N-terminal domain"/>
    <property type="match status" value="4"/>
</dbReference>
<organism evidence="3 4">
    <name type="scientific">Monosiga brevicollis</name>
    <name type="common">Choanoflagellate</name>
    <dbReference type="NCBI Taxonomy" id="81824"/>
    <lineage>
        <taxon>Eukaryota</taxon>
        <taxon>Choanoflagellata</taxon>
        <taxon>Craspedida</taxon>
        <taxon>Salpingoecidae</taxon>
        <taxon>Monosiga</taxon>
    </lineage>
</organism>
<name>A9UTP8_MONBE</name>
<keyword evidence="4" id="KW-1185">Reference proteome</keyword>
<dbReference type="InterPro" id="IPR028994">
    <property type="entry name" value="Integrin_alpha_N"/>
</dbReference>
<dbReference type="EMBL" id="CH991545">
    <property type="protein sequence ID" value="EDQ91286.1"/>
    <property type="molecule type" value="Genomic_DNA"/>
</dbReference>
<dbReference type="AlphaFoldDB" id="A9UTP8"/>
<accession>A9UTP8</accession>
<feature type="chain" id="PRO_5002742368" description="VCBS repeat-containing protein" evidence="2">
    <location>
        <begin position="23"/>
        <end position="1091"/>
    </location>
</feature>
<dbReference type="eggNOG" id="ENOG502SIJX">
    <property type="taxonomic scope" value="Eukaryota"/>
</dbReference>
<gene>
    <name evidence="3" type="ORF">MONBRDRAFT_31515</name>
</gene>
<proteinExistence type="predicted"/>
<sequence>MHSQAWAWGLAFACIALHVVRGDESDACPHDDWKLNTMYKAVRGPVESLFADLDGDGLNDLLIAGEGDSLIFWQRNTGDGTFSSIINTITTAAHGVVAMLAHDLDKDGLLDVVSANAGDDSIVVFYNQGNGSFASQPESAATGLTNLHAIACADLDGDGYADIISARDGTGAVAWHRNDGTGHFPANSARAVSEATSTANVRNVALADLDGDGAMDIVAARLDTNVVMWYRNNGAGAFQANTISSNAVGVRALAAADMDQDGHVDVVSLNAGEDLIVWYRNDGTAKFPDTRRFIASSVPNLSAMAIAAMKDGDAPDVFYGRSTAHALTRVHNTGRLSDGPRQFSLRLPLRASVASVDALLVGDMDDDDLHDFLVVSKNENSVIWARGIGPSPIYTLGYSNDVSGVLGLAAGDLDGNGQPDLITCSASNNQLGWYEGLGSGTFSDTFRPLLSSAYGVNKVELLDLDKDGDLDVVFSALDANILGWLRNAGGGTFPDGPLVLGSMPGPSTFGVADMDNDGHIDIVGASETASFIAWYRNWGNATFDPRPKFVANNSAITYTLAMADLNGDGTVDVVAAHYGDDTVAWYRNVGGGRFSPLQNLVISGYNGATGVVAGDVNGDGLPDLVSISLNNYVASWFANLGDGIFAPESIIDTQVLGPRSLSLTDLDNDGDLDLVIVSTLDNIISFFINLGANQPHRQFASRLVLSSSLAQARALVVADISNDGHPDIVAAGQSQVFSFVFVTTLLSFGRDVYSDGRAQSITGLAPADIDGDGNMDVAWISEIQHSVGWSRNLGVGQFDERKVYLDTLLGAQNIEAGDMDGDGLTDILVTSYLLDGVYLYRNLGGGRFTGRLRISEAIDGAVALNLADLDQDGDLDILCFGHYAQTILWFPNIGNGTFSPPHRLVYSHGVRALRAVDLDGDGDLDVLIAAQGVNPVQVLRNQGQGVFEATTEGITSQLVYAQNAEAVDLDGDGLLDVVITAPADQILFWHRNLGNDSYDATRTEIANGNGFYALTVVDFDKDGDLDLITTSLVPGNVILFENIGGGAFAAPMQLYDGSAASTAAVDLTGNGFVDIIVPDYHRYGIRWLASP</sequence>